<evidence type="ECO:0000313" key="5">
    <source>
        <dbReference type="EMBL" id="KAA0706374.1"/>
    </source>
</evidence>
<reference evidence="5 6" key="1">
    <citation type="journal article" date="2019" name="Mol. Ecol. Resour.">
        <title>Chromosome-level genome assembly of Triplophysa tibetana, a fish adapted to the harsh high-altitude environment of the Tibetan Plateau.</title>
        <authorList>
            <person name="Yang X."/>
            <person name="Liu H."/>
            <person name="Ma Z."/>
            <person name="Zou Y."/>
            <person name="Zou M."/>
            <person name="Mao Y."/>
            <person name="Li X."/>
            <person name="Wang H."/>
            <person name="Chen T."/>
            <person name="Wang W."/>
            <person name="Yang R."/>
        </authorList>
    </citation>
    <scope>NUCLEOTIDE SEQUENCE [LARGE SCALE GENOMIC DNA]</scope>
    <source>
        <strain evidence="5">TTIB1903HZAU</strain>
        <tissue evidence="5">Muscle</tissue>
    </source>
</reference>
<keyword evidence="6" id="KW-1185">Reference proteome</keyword>
<dbReference type="InterPro" id="IPR045058">
    <property type="entry name" value="GIMA/IAN/Toc"/>
</dbReference>
<dbReference type="InterPro" id="IPR006703">
    <property type="entry name" value="G_AIG1"/>
</dbReference>
<dbReference type="Gene3D" id="3.40.50.300">
    <property type="entry name" value="P-loop containing nucleotide triphosphate hydrolases"/>
    <property type="match status" value="1"/>
</dbReference>
<dbReference type="EMBL" id="SOYY01000021">
    <property type="protein sequence ID" value="KAA0706374.1"/>
    <property type="molecule type" value="Genomic_DNA"/>
</dbReference>
<dbReference type="CDD" id="cd01852">
    <property type="entry name" value="AIG1"/>
    <property type="match status" value="1"/>
</dbReference>
<dbReference type="PROSITE" id="PS51720">
    <property type="entry name" value="G_AIG1"/>
    <property type="match status" value="1"/>
</dbReference>
<keyword evidence="3" id="KW-0342">GTP-binding</keyword>
<dbReference type="SUPFAM" id="SSF52540">
    <property type="entry name" value="P-loop containing nucleoside triphosphate hydrolases"/>
    <property type="match status" value="1"/>
</dbReference>
<evidence type="ECO:0000256" key="2">
    <source>
        <dbReference type="ARBA" id="ARBA00022741"/>
    </source>
</evidence>
<dbReference type="Proteomes" id="UP000324632">
    <property type="component" value="Chromosome 21"/>
</dbReference>
<gene>
    <name evidence="5" type="ORF">E1301_Tti020403</name>
</gene>
<proteinExistence type="inferred from homology"/>
<evidence type="ECO:0000256" key="3">
    <source>
        <dbReference type="ARBA" id="ARBA00023134"/>
    </source>
</evidence>
<evidence type="ECO:0000313" key="6">
    <source>
        <dbReference type="Proteomes" id="UP000324632"/>
    </source>
</evidence>
<protein>
    <submittedName>
        <fullName evidence="5">GTPase IMAP family member 4</fullName>
    </submittedName>
</protein>
<comment type="similarity">
    <text evidence="1">Belongs to the TRAFAC class TrmE-Era-EngA-EngB-Septin-like GTPase superfamily. AIG1/Toc34/Toc159-like paraseptin GTPase family. IAN subfamily.</text>
</comment>
<dbReference type="InterPro" id="IPR027417">
    <property type="entry name" value="P-loop_NTPase"/>
</dbReference>
<dbReference type="PANTHER" id="PTHR10903:SF170">
    <property type="entry name" value="GTPASE IMAP FAMILY MEMBER 7"/>
    <property type="match status" value="1"/>
</dbReference>
<evidence type="ECO:0000256" key="1">
    <source>
        <dbReference type="ARBA" id="ARBA00008535"/>
    </source>
</evidence>
<comment type="caution">
    <text evidence="5">The sequence shown here is derived from an EMBL/GenBank/DDBJ whole genome shotgun (WGS) entry which is preliminary data.</text>
</comment>
<name>A0A5A9N8Q6_9TELE</name>
<accession>A0A5A9N8Q6</accession>
<feature type="domain" description="AIG1-type G" evidence="4">
    <location>
        <begin position="37"/>
        <end position="242"/>
    </location>
</feature>
<keyword evidence="2" id="KW-0547">Nucleotide-binding</keyword>
<dbReference type="Pfam" id="PF04548">
    <property type="entry name" value="AIG1"/>
    <property type="match status" value="1"/>
</dbReference>
<dbReference type="GO" id="GO:0005525">
    <property type="term" value="F:GTP binding"/>
    <property type="evidence" value="ECO:0007669"/>
    <property type="project" value="UniProtKB-KW"/>
</dbReference>
<sequence>MSDISVMCSEIQTSAGFVYVLLTDQSSRVEEERESDGEELRLVLIGRTGSGKSASGNTILGGHHFLSALRAASVTRVCERSAAACDGRMWRRVTVVDMPGFGDTRLDTSHVHSEIAKCIALIAPGPHAFLLVIPLGRYTEAEDRAVEEMIRVFGEEALHRHTVVLFTRGDELEDGGMQRFLNECVPDRLTVLLQRCGGRYHVFNNREPENRTQVRELQQTVERMLEVTGHRCYSSEVFLQAIRDEQRRMSQEGAELCRLRRVSRRQTLRSALSRFSTEAALSGKVLERVKVLVTAGATGMAVGAVFGAAAPLALAAGASVMGGSVAAGGAIVAVASGKTAVALGAVTGGVLGGSVGALAGAEASGPQAAASVALQRVGVMGVSVVGVAAGVGGAVGAGAAIGAVLEGGAETAAGALGATMTAPGALDATARILTALTEMGRAAVGVVLAGGLVVKVVKEKIRSGNGNSHTERDSYEVYWNK</sequence>
<dbReference type="AlphaFoldDB" id="A0A5A9N8Q6"/>
<evidence type="ECO:0000259" key="4">
    <source>
        <dbReference type="PROSITE" id="PS51720"/>
    </source>
</evidence>
<dbReference type="PANTHER" id="PTHR10903">
    <property type="entry name" value="GTPASE, IMAP FAMILY MEMBER-RELATED"/>
    <property type="match status" value="1"/>
</dbReference>
<organism evidence="5 6">
    <name type="scientific">Triplophysa tibetana</name>
    <dbReference type="NCBI Taxonomy" id="1572043"/>
    <lineage>
        <taxon>Eukaryota</taxon>
        <taxon>Metazoa</taxon>
        <taxon>Chordata</taxon>
        <taxon>Craniata</taxon>
        <taxon>Vertebrata</taxon>
        <taxon>Euteleostomi</taxon>
        <taxon>Actinopterygii</taxon>
        <taxon>Neopterygii</taxon>
        <taxon>Teleostei</taxon>
        <taxon>Ostariophysi</taxon>
        <taxon>Cypriniformes</taxon>
        <taxon>Nemacheilidae</taxon>
        <taxon>Triplophysa</taxon>
    </lineage>
</organism>
<dbReference type="FunFam" id="3.40.50.300:FF:000366">
    <property type="entry name" value="GTPase, IMAP family member 2"/>
    <property type="match status" value="1"/>
</dbReference>